<evidence type="ECO:0000313" key="6">
    <source>
        <dbReference type="Proteomes" id="UP000682802"/>
    </source>
</evidence>
<dbReference type="SUPFAM" id="SSF46689">
    <property type="entry name" value="Homeodomain-like"/>
    <property type="match status" value="1"/>
</dbReference>
<sequence>MELTVKDKSANLDIKIEPFRSSIRTTKPHKHYKYFEVIFLAEGNGYHTIDNDTYEIKPPVLFFMRKEQMHHWEITTPPKGYVIIMKKSFLENSIDKQLESFISEISNHVCVEVDDKKNLTQIFELLVEEAKNPSKYQQSIIEGLLKALFAKTLVNTKPIQSKLSNLPPLYASFKELLESNENIKNSVNYYAEILHTTPQNLNAICRNAIGLSASKLIAEYIIKEAKRFLLYTSLPVSEIAYELGFKDNSHFIKYFKRNTEQTPAGFRSQKD</sequence>
<accession>A0ABX8GQJ7</accession>
<dbReference type="Pfam" id="PF12833">
    <property type="entry name" value="HTH_18"/>
    <property type="match status" value="1"/>
</dbReference>
<evidence type="ECO:0000259" key="4">
    <source>
        <dbReference type="PROSITE" id="PS01124"/>
    </source>
</evidence>
<dbReference type="InterPro" id="IPR020449">
    <property type="entry name" value="Tscrpt_reg_AraC-type_HTH"/>
</dbReference>
<protein>
    <submittedName>
        <fullName evidence="5">AraC family transcriptional regulator</fullName>
    </submittedName>
</protein>
<dbReference type="PROSITE" id="PS01124">
    <property type="entry name" value="HTH_ARAC_FAMILY_2"/>
    <property type="match status" value="1"/>
</dbReference>
<dbReference type="SUPFAM" id="SSF51215">
    <property type="entry name" value="Regulatory protein AraC"/>
    <property type="match status" value="1"/>
</dbReference>
<dbReference type="PRINTS" id="PR00032">
    <property type="entry name" value="HTHARAC"/>
</dbReference>
<evidence type="ECO:0000256" key="2">
    <source>
        <dbReference type="ARBA" id="ARBA00023125"/>
    </source>
</evidence>
<dbReference type="Pfam" id="PF02311">
    <property type="entry name" value="AraC_binding"/>
    <property type="match status" value="1"/>
</dbReference>
<name>A0ABX8GQJ7_9BACT</name>
<dbReference type="InterPro" id="IPR009057">
    <property type="entry name" value="Homeodomain-like_sf"/>
</dbReference>
<gene>
    <name evidence="5" type="ORF">KM029_10295</name>
</gene>
<dbReference type="Gene3D" id="1.10.10.60">
    <property type="entry name" value="Homeodomain-like"/>
    <property type="match status" value="1"/>
</dbReference>
<dbReference type="PANTHER" id="PTHR43280:SF32">
    <property type="entry name" value="TRANSCRIPTIONAL REGULATORY PROTEIN"/>
    <property type="match status" value="1"/>
</dbReference>
<evidence type="ECO:0000313" key="5">
    <source>
        <dbReference type="EMBL" id="QWG05771.1"/>
    </source>
</evidence>
<organism evidence="5 6">
    <name type="scientific">Flammeovirga kamogawensis</name>
    <dbReference type="NCBI Taxonomy" id="373891"/>
    <lineage>
        <taxon>Bacteria</taxon>
        <taxon>Pseudomonadati</taxon>
        <taxon>Bacteroidota</taxon>
        <taxon>Cytophagia</taxon>
        <taxon>Cytophagales</taxon>
        <taxon>Flammeovirgaceae</taxon>
        <taxon>Flammeovirga</taxon>
    </lineage>
</organism>
<feature type="domain" description="HTH araC/xylS-type" evidence="4">
    <location>
        <begin position="171"/>
        <end position="269"/>
    </location>
</feature>
<dbReference type="InterPro" id="IPR014710">
    <property type="entry name" value="RmlC-like_jellyroll"/>
</dbReference>
<dbReference type="EMBL" id="CP076128">
    <property type="protein sequence ID" value="QWG05771.1"/>
    <property type="molecule type" value="Genomic_DNA"/>
</dbReference>
<keyword evidence="6" id="KW-1185">Reference proteome</keyword>
<dbReference type="Gene3D" id="2.60.120.10">
    <property type="entry name" value="Jelly Rolls"/>
    <property type="match status" value="1"/>
</dbReference>
<dbReference type="InterPro" id="IPR003313">
    <property type="entry name" value="AraC-bd"/>
</dbReference>
<keyword evidence="3" id="KW-0804">Transcription</keyword>
<dbReference type="Proteomes" id="UP000682802">
    <property type="component" value="Chromosome 1"/>
</dbReference>
<evidence type="ECO:0000256" key="1">
    <source>
        <dbReference type="ARBA" id="ARBA00023015"/>
    </source>
</evidence>
<dbReference type="InterPro" id="IPR037923">
    <property type="entry name" value="HTH-like"/>
</dbReference>
<reference evidence="5 6" key="1">
    <citation type="submission" date="2021-05" db="EMBL/GenBank/DDBJ databases">
        <title>Comparative genomic studies on the polysaccharide-degrading batcterial strains of the Flammeovirga genus.</title>
        <authorList>
            <person name="Zewei F."/>
            <person name="Zheng Z."/>
            <person name="Yu L."/>
            <person name="Ruyue G."/>
            <person name="Yanhong M."/>
            <person name="Yuanyuan C."/>
            <person name="Jingyan G."/>
            <person name="Wenjun H."/>
        </authorList>
    </citation>
    <scope>NUCLEOTIDE SEQUENCE [LARGE SCALE GENOMIC DNA]</scope>
    <source>
        <strain evidence="5 6">YS10</strain>
    </source>
</reference>
<dbReference type="InterPro" id="IPR018060">
    <property type="entry name" value="HTH_AraC"/>
</dbReference>
<keyword evidence="1" id="KW-0805">Transcription regulation</keyword>
<dbReference type="RefSeq" id="WP_144073214.1">
    <property type="nucleotide sequence ID" value="NZ_CP076128.1"/>
</dbReference>
<keyword evidence="2" id="KW-0238">DNA-binding</keyword>
<dbReference type="PANTHER" id="PTHR43280">
    <property type="entry name" value="ARAC-FAMILY TRANSCRIPTIONAL REGULATOR"/>
    <property type="match status" value="1"/>
</dbReference>
<proteinExistence type="predicted"/>
<dbReference type="SMART" id="SM00342">
    <property type="entry name" value="HTH_ARAC"/>
    <property type="match status" value="1"/>
</dbReference>
<evidence type="ECO:0000256" key="3">
    <source>
        <dbReference type="ARBA" id="ARBA00023163"/>
    </source>
</evidence>